<name>A0AAW1QD03_9CHLO</name>
<organism evidence="1 2">
    <name type="scientific">Elliptochloris bilobata</name>
    <dbReference type="NCBI Taxonomy" id="381761"/>
    <lineage>
        <taxon>Eukaryota</taxon>
        <taxon>Viridiplantae</taxon>
        <taxon>Chlorophyta</taxon>
        <taxon>core chlorophytes</taxon>
        <taxon>Trebouxiophyceae</taxon>
        <taxon>Trebouxiophyceae incertae sedis</taxon>
        <taxon>Elliptochloris clade</taxon>
        <taxon>Elliptochloris</taxon>
    </lineage>
</organism>
<dbReference type="AlphaFoldDB" id="A0AAW1QD03"/>
<gene>
    <name evidence="1" type="ORF">WJX81_001711</name>
</gene>
<evidence type="ECO:0000313" key="2">
    <source>
        <dbReference type="Proteomes" id="UP001445335"/>
    </source>
</evidence>
<protein>
    <submittedName>
        <fullName evidence="1">Uncharacterized protein</fullName>
    </submittedName>
</protein>
<dbReference type="EMBL" id="JALJOU010000127">
    <property type="protein sequence ID" value="KAK9819169.1"/>
    <property type="molecule type" value="Genomic_DNA"/>
</dbReference>
<comment type="caution">
    <text evidence="1">The sequence shown here is derived from an EMBL/GenBank/DDBJ whole genome shotgun (WGS) entry which is preliminary data.</text>
</comment>
<sequence length="167" mass="17955">MCPGAAAGCQASGLAACRRSGRSAQANATAEERLERVERAREQIEYKLGLQMQARRAEDLARRSALERAVEGVQTRLDLKLTEERANLQAAQAVGLPADQVGRIEQMISQLQTATEELARQRAVAEAQLGQREIADEAEMLARQEVLAERAKAMEAAAAAAKGTVSA</sequence>
<accession>A0AAW1QD03</accession>
<keyword evidence="2" id="KW-1185">Reference proteome</keyword>
<dbReference type="Proteomes" id="UP001445335">
    <property type="component" value="Unassembled WGS sequence"/>
</dbReference>
<reference evidence="1 2" key="1">
    <citation type="journal article" date="2024" name="Nat. Commun.">
        <title>Phylogenomics reveals the evolutionary origins of lichenization in chlorophyte algae.</title>
        <authorList>
            <person name="Puginier C."/>
            <person name="Libourel C."/>
            <person name="Otte J."/>
            <person name="Skaloud P."/>
            <person name="Haon M."/>
            <person name="Grisel S."/>
            <person name="Petersen M."/>
            <person name="Berrin J.G."/>
            <person name="Delaux P.M."/>
            <person name="Dal Grande F."/>
            <person name="Keller J."/>
        </authorList>
    </citation>
    <scope>NUCLEOTIDE SEQUENCE [LARGE SCALE GENOMIC DNA]</scope>
    <source>
        <strain evidence="1 2">SAG 245.80</strain>
    </source>
</reference>
<proteinExistence type="predicted"/>
<evidence type="ECO:0000313" key="1">
    <source>
        <dbReference type="EMBL" id="KAK9819169.1"/>
    </source>
</evidence>